<dbReference type="AlphaFoldDB" id="A0A9Q4KRC4"/>
<accession>A0A9Q4KRC4</accession>
<evidence type="ECO:0000256" key="1">
    <source>
        <dbReference type="SAM" id="MobiDB-lite"/>
    </source>
</evidence>
<organism evidence="2 3">
    <name type="scientific">Campylobacter ureolyticus</name>
    <dbReference type="NCBI Taxonomy" id="827"/>
    <lineage>
        <taxon>Bacteria</taxon>
        <taxon>Pseudomonadati</taxon>
        <taxon>Campylobacterota</taxon>
        <taxon>Epsilonproteobacteria</taxon>
        <taxon>Campylobacterales</taxon>
        <taxon>Campylobacteraceae</taxon>
        <taxon>Campylobacter</taxon>
    </lineage>
</organism>
<feature type="region of interest" description="Disordered" evidence="1">
    <location>
        <begin position="41"/>
        <end position="62"/>
    </location>
</feature>
<protein>
    <submittedName>
        <fullName evidence="2">Uncharacterized protein</fullName>
    </submittedName>
</protein>
<evidence type="ECO:0000313" key="3">
    <source>
        <dbReference type="Proteomes" id="UP001075461"/>
    </source>
</evidence>
<dbReference type="RefSeq" id="WP_269480558.1">
    <property type="nucleotide sequence ID" value="NZ_JAPXGH010000011.1"/>
</dbReference>
<sequence>MIQLLALPVIKWAVGAVAAATVVGGAIAISDSSYDFDDNSDEIEHQKEKNKIKEKALQEKDI</sequence>
<feature type="compositionally biased region" description="Basic and acidic residues" evidence="1">
    <location>
        <begin position="42"/>
        <end position="62"/>
    </location>
</feature>
<gene>
    <name evidence="2" type="ORF">O6B92_08260</name>
</gene>
<evidence type="ECO:0000313" key="2">
    <source>
        <dbReference type="EMBL" id="MCZ6162321.1"/>
    </source>
</evidence>
<reference evidence="2" key="1">
    <citation type="submission" date="2022-12" db="EMBL/GenBank/DDBJ databases">
        <title>Species Delineation and Comparative Genomics within the Campylobacter ureolyticus Complex.</title>
        <authorList>
            <person name="Maki J."/>
            <person name="Howard M."/>
            <person name="Connelly S."/>
            <person name="Hardy D.J."/>
            <person name="Cameron A."/>
        </authorList>
    </citation>
    <scope>NUCLEOTIDE SEQUENCE</scope>
    <source>
        <strain evidence="2">URMC_786</strain>
    </source>
</reference>
<dbReference type="EMBL" id="JAPXGP010000006">
    <property type="protein sequence ID" value="MCZ6162321.1"/>
    <property type="molecule type" value="Genomic_DNA"/>
</dbReference>
<comment type="caution">
    <text evidence="2">The sequence shown here is derived from an EMBL/GenBank/DDBJ whole genome shotgun (WGS) entry which is preliminary data.</text>
</comment>
<name>A0A9Q4KRC4_9BACT</name>
<proteinExistence type="predicted"/>
<dbReference type="Proteomes" id="UP001075461">
    <property type="component" value="Unassembled WGS sequence"/>
</dbReference>